<feature type="transmembrane region" description="Helical" evidence="5">
    <location>
        <begin position="318"/>
        <end position="339"/>
    </location>
</feature>
<dbReference type="InterPro" id="IPR007016">
    <property type="entry name" value="O-antigen_ligase-rel_domated"/>
</dbReference>
<feature type="transmembrane region" description="Helical" evidence="5">
    <location>
        <begin position="131"/>
        <end position="151"/>
    </location>
</feature>
<organism evidence="7 8">
    <name type="scientific">Microvirga aerilata</name>
    <dbReference type="NCBI Taxonomy" id="670292"/>
    <lineage>
        <taxon>Bacteria</taxon>
        <taxon>Pseudomonadati</taxon>
        <taxon>Pseudomonadota</taxon>
        <taxon>Alphaproteobacteria</taxon>
        <taxon>Hyphomicrobiales</taxon>
        <taxon>Methylobacteriaceae</taxon>
        <taxon>Microvirga</taxon>
    </lineage>
</organism>
<evidence type="ECO:0000256" key="3">
    <source>
        <dbReference type="ARBA" id="ARBA00022989"/>
    </source>
</evidence>
<dbReference type="AlphaFoldDB" id="A0A936ZAC3"/>
<feature type="transmembrane region" description="Helical" evidence="5">
    <location>
        <begin position="241"/>
        <end position="260"/>
    </location>
</feature>
<comment type="subcellular location">
    <subcellularLocation>
        <location evidence="1">Membrane</location>
        <topology evidence="1">Multi-pass membrane protein</topology>
    </subcellularLocation>
</comment>
<keyword evidence="2 5" id="KW-0812">Transmembrane</keyword>
<gene>
    <name evidence="7" type="ORF">JKG68_08220</name>
</gene>
<evidence type="ECO:0000256" key="2">
    <source>
        <dbReference type="ARBA" id="ARBA00022692"/>
    </source>
</evidence>
<evidence type="ECO:0000313" key="7">
    <source>
        <dbReference type="EMBL" id="MBL0403945.1"/>
    </source>
</evidence>
<name>A0A936ZAC3_9HYPH</name>
<dbReference type="InterPro" id="IPR051533">
    <property type="entry name" value="WaaL-like"/>
</dbReference>
<dbReference type="GO" id="GO:0016020">
    <property type="term" value="C:membrane"/>
    <property type="evidence" value="ECO:0007669"/>
    <property type="project" value="UniProtKB-SubCell"/>
</dbReference>
<comment type="caution">
    <text evidence="7">The sequence shown here is derived from an EMBL/GenBank/DDBJ whole genome shotgun (WGS) entry which is preliminary data.</text>
</comment>
<feature type="domain" description="O-antigen ligase-related" evidence="6">
    <location>
        <begin position="205"/>
        <end position="333"/>
    </location>
</feature>
<feature type="transmembrane region" description="Helical" evidence="5">
    <location>
        <begin position="171"/>
        <end position="187"/>
    </location>
</feature>
<evidence type="ECO:0000256" key="1">
    <source>
        <dbReference type="ARBA" id="ARBA00004141"/>
    </source>
</evidence>
<dbReference type="GO" id="GO:0016874">
    <property type="term" value="F:ligase activity"/>
    <property type="evidence" value="ECO:0007669"/>
    <property type="project" value="UniProtKB-KW"/>
</dbReference>
<evidence type="ECO:0000256" key="5">
    <source>
        <dbReference type="SAM" id="Phobius"/>
    </source>
</evidence>
<feature type="transmembrane region" description="Helical" evidence="5">
    <location>
        <begin position="78"/>
        <end position="100"/>
    </location>
</feature>
<keyword evidence="4 5" id="KW-0472">Membrane</keyword>
<dbReference type="EMBL" id="JAEQMY010000009">
    <property type="protein sequence ID" value="MBL0403945.1"/>
    <property type="molecule type" value="Genomic_DNA"/>
</dbReference>
<keyword evidence="3 5" id="KW-1133">Transmembrane helix</keyword>
<feature type="transmembrane region" description="Helical" evidence="5">
    <location>
        <begin position="48"/>
        <end position="66"/>
    </location>
</feature>
<dbReference type="PANTHER" id="PTHR37422:SF13">
    <property type="entry name" value="LIPOPOLYSACCHARIDE BIOSYNTHESIS PROTEIN PA4999-RELATED"/>
    <property type="match status" value="1"/>
</dbReference>
<dbReference type="Pfam" id="PF04932">
    <property type="entry name" value="Wzy_C"/>
    <property type="match status" value="1"/>
</dbReference>
<protein>
    <submittedName>
        <fullName evidence="7">O-antigen ligase family protein</fullName>
    </submittedName>
</protein>
<keyword evidence="8" id="KW-1185">Reference proteome</keyword>
<accession>A0A936ZAC3</accession>
<evidence type="ECO:0000259" key="6">
    <source>
        <dbReference type="Pfam" id="PF04932"/>
    </source>
</evidence>
<dbReference type="PANTHER" id="PTHR37422">
    <property type="entry name" value="TEICHURONIC ACID BIOSYNTHESIS PROTEIN TUAE"/>
    <property type="match status" value="1"/>
</dbReference>
<sequence length="420" mass="45048">MTSTTSRLTYAVVLLRKQLADHGRLAAMGMAAFVLFVIAVFFAKGGKAPGLIVSPIVAGALLAIRSGAAAEAIRRTPWLWLFLAFLTVWLALGATLGQTSYQASDFLNIALLGAFSLFAAEVARVLSTKQVLWTIAVLGAANAVLSIVVHVLTAPHLMERLIPLGRAGNPIPGAGGLAVALIAAAALWREQGIRRGKELALAMALALPMVAALVWTQSRAPLIALCLALPSAFWLNRRGAFAVLAACVGAWLVVAGLILFEEPLKALICSFGNAWCRPSYRNEIWDWVVEQIALHPVLGSGPSFRFSKEWMSHAHNGLLGTAMYFGLVGLAAFGLMVAFYAGNLARGRQDVALRFFGLASLIFSFGYMGADLSNPFAFFNTHYLFMWFPIFFVSARGEPSPAADHRLASVASSPDSLQRM</sequence>
<proteinExistence type="predicted"/>
<dbReference type="Proteomes" id="UP000605848">
    <property type="component" value="Unassembled WGS sequence"/>
</dbReference>
<keyword evidence="7" id="KW-0436">Ligase</keyword>
<feature type="transmembrane region" description="Helical" evidence="5">
    <location>
        <begin position="25"/>
        <end position="42"/>
    </location>
</feature>
<dbReference type="RefSeq" id="WP_202057937.1">
    <property type="nucleotide sequence ID" value="NZ_JAEQMY010000009.1"/>
</dbReference>
<reference evidence="7" key="1">
    <citation type="submission" date="2021-01" db="EMBL/GenBank/DDBJ databases">
        <title>Microvirga sp.</title>
        <authorList>
            <person name="Kim M.K."/>
        </authorList>
    </citation>
    <scope>NUCLEOTIDE SEQUENCE</scope>
    <source>
        <strain evidence="7">5420S-16</strain>
    </source>
</reference>
<evidence type="ECO:0000313" key="8">
    <source>
        <dbReference type="Proteomes" id="UP000605848"/>
    </source>
</evidence>
<feature type="transmembrane region" description="Helical" evidence="5">
    <location>
        <begin position="351"/>
        <end position="370"/>
    </location>
</feature>
<evidence type="ECO:0000256" key="4">
    <source>
        <dbReference type="ARBA" id="ARBA00023136"/>
    </source>
</evidence>
<feature type="transmembrane region" description="Helical" evidence="5">
    <location>
        <begin position="106"/>
        <end position="126"/>
    </location>
</feature>
<feature type="transmembrane region" description="Helical" evidence="5">
    <location>
        <begin position="199"/>
        <end position="215"/>
    </location>
</feature>